<dbReference type="GO" id="GO:0045493">
    <property type="term" value="P:xylan catabolic process"/>
    <property type="evidence" value="ECO:0007669"/>
    <property type="project" value="UniProtKB-KW"/>
</dbReference>
<protein>
    <recommendedName>
        <fullName evidence="13">Esterase/PHB depolymerase</fullName>
    </recommendedName>
</protein>
<feature type="signal peptide" evidence="10">
    <location>
        <begin position="1"/>
        <end position="26"/>
    </location>
</feature>
<feature type="chain" id="PRO_5020983899" description="Esterase/PHB depolymerase" evidence="10">
    <location>
        <begin position="27"/>
        <end position="278"/>
    </location>
</feature>
<reference evidence="11 12" key="1">
    <citation type="submission" date="2019-03" db="EMBL/GenBank/DDBJ databases">
        <title>Genomic Encyclopedia of Type Strains, Phase IV (KMG-IV): sequencing the most valuable type-strain genomes for metagenomic binning, comparative biology and taxonomic classification.</title>
        <authorList>
            <person name="Goeker M."/>
        </authorList>
    </citation>
    <scope>NUCLEOTIDE SEQUENCE [LARGE SCALE GENOMIC DNA]</scope>
    <source>
        <strain evidence="11 12">DSM 25488</strain>
    </source>
</reference>
<evidence type="ECO:0000256" key="9">
    <source>
        <dbReference type="ARBA" id="ARBA00025250"/>
    </source>
</evidence>
<evidence type="ECO:0000256" key="5">
    <source>
        <dbReference type="ARBA" id="ARBA00022729"/>
    </source>
</evidence>
<evidence type="ECO:0000256" key="2">
    <source>
        <dbReference type="ARBA" id="ARBA00010278"/>
    </source>
</evidence>
<dbReference type="Gene3D" id="3.40.50.1820">
    <property type="entry name" value="alpha/beta hydrolase"/>
    <property type="match status" value="1"/>
</dbReference>
<dbReference type="GO" id="GO:0005576">
    <property type="term" value="C:extracellular region"/>
    <property type="evidence" value="ECO:0007669"/>
    <property type="project" value="UniProtKB-SubCell"/>
</dbReference>
<evidence type="ECO:0000256" key="7">
    <source>
        <dbReference type="ARBA" id="ARBA00023277"/>
    </source>
</evidence>
<dbReference type="Proteomes" id="UP000295724">
    <property type="component" value="Unassembled WGS sequence"/>
</dbReference>
<keyword evidence="5 10" id="KW-0732">Signal</keyword>
<keyword evidence="12" id="KW-1185">Reference proteome</keyword>
<evidence type="ECO:0008006" key="13">
    <source>
        <dbReference type="Google" id="ProtNLM"/>
    </source>
</evidence>
<evidence type="ECO:0000256" key="1">
    <source>
        <dbReference type="ARBA" id="ARBA00004613"/>
    </source>
</evidence>
<accession>A0A4R6XXU5</accession>
<evidence type="ECO:0000256" key="10">
    <source>
        <dbReference type="SAM" id="SignalP"/>
    </source>
</evidence>
<dbReference type="AlphaFoldDB" id="A0A4R6XXU5"/>
<comment type="similarity">
    <text evidence="2">Belongs to the faeC family.</text>
</comment>
<sequence>MWTGWKLRLNNYYAWLLFVLSTQALATASVPSLNQCTDMIFIDGLENASLPSNGSGGVFPGNTQRMVFGGYVYYIYIPSSYDPNVAMPVMYLWHGAAGAGNADNQAQAVRSLWDGAAESNGFIIVSQVGTSPNGSWSLPNDKILLTAIMQDMEASYRIETTRIYLWGFSAGGHVMHDTALDDANRYAAYAVSAGVLAGFAAGQGHVPANADRTIPVFVSVGNSDQLLSYAEDDRMAFLQAGWVENKNYWLDVFVGAHQVPSSVPAEIWEKICISTNLD</sequence>
<evidence type="ECO:0000256" key="3">
    <source>
        <dbReference type="ARBA" id="ARBA00022525"/>
    </source>
</evidence>
<evidence type="ECO:0000256" key="8">
    <source>
        <dbReference type="ARBA" id="ARBA00023326"/>
    </source>
</evidence>
<dbReference type="PANTHER" id="PTHR38050">
    <property type="match status" value="1"/>
</dbReference>
<keyword evidence="8" id="KW-0624">Polysaccharide degradation</keyword>
<comment type="subcellular location">
    <subcellularLocation>
        <location evidence="1">Secreted</location>
    </subcellularLocation>
</comment>
<keyword evidence="3" id="KW-0964">Secreted</keyword>
<keyword evidence="6" id="KW-0378">Hydrolase</keyword>
<dbReference type="InterPro" id="IPR043595">
    <property type="entry name" value="FaeB/C/D"/>
</dbReference>
<evidence type="ECO:0000256" key="4">
    <source>
        <dbReference type="ARBA" id="ARBA00022651"/>
    </source>
</evidence>
<name>A0A4R6XXU5_9GAMM</name>
<proteinExistence type="inferred from homology"/>
<dbReference type="GO" id="GO:0030600">
    <property type="term" value="F:feruloyl esterase activity"/>
    <property type="evidence" value="ECO:0007669"/>
    <property type="project" value="InterPro"/>
</dbReference>
<dbReference type="PANTHER" id="PTHR38050:SF1">
    <property type="entry name" value="FERULOYL ESTERASE C"/>
    <property type="match status" value="1"/>
</dbReference>
<evidence type="ECO:0000313" key="11">
    <source>
        <dbReference type="EMBL" id="TDR22523.1"/>
    </source>
</evidence>
<evidence type="ECO:0000256" key="6">
    <source>
        <dbReference type="ARBA" id="ARBA00022801"/>
    </source>
</evidence>
<keyword evidence="4" id="KW-0858">Xylan degradation</keyword>
<organism evidence="11 12">
    <name type="scientific">Marinicella litoralis</name>
    <dbReference type="NCBI Taxonomy" id="644220"/>
    <lineage>
        <taxon>Bacteria</taxon>
        <taxon>Pseudomonadati</taxon>
        <taxon>Pseudomonadota</taxon>
        <taxon>Gammaproteobacteria</taxon>
        <taxon>Lysobacterales</taxon>
        <taxon>Marinicellaceae</taxon>
        <taxon>Marinicella</taxon>
    </lineage>
</organism>
<dbReference type="SUPFAM" id="SSF53474">
    <property type="entry name" value="alpha/beta-Hydrolases"/>
    <property type="match status" value="1"/>
</dbReference>
<dbReference type="InterPro" id="IPR029058">
    <property type="entry name" value="AB_hydrolase_fold"/>
</dbReference>
<comment type="caution">
    <text evidence="11">The sequence shown here is derived from an EMBL/GenBank/DDBJ whole genome shotgun (WGS) entry which is preliminary data.</text>
</comment>
<gene>
    <name evidence="11" type="ORF">C8D91_1014</name>
</gene>
<comment type="function">
    <text evidence="9">Involved in degradation of plant cell walls. Hydrolyzes the feruloyl-arabinose ester bond in arabinoxylans, and the feruloyl-galactose ester bond in pectin. Active against paranitrophenyl-acetate, methyl ferulate and wheat arabinoxylan.</text>
</comment>
<evidence type="ECO:0000313" key="12">
    <source>
        <dbReference type="Proteomes" id="UP000295724"/>
    </source>
</evidence>
<keyword evidence="7" id="KW-0119">Carbohydrate metabolism</keyword>
<dbReference type="EMBL" id="SNZB01000002">
    <property type="protein sequence ID" value="TDR22523.1"/>
    <property type="molecule type" value="Genomic_DNA"/>
</dbReference>